<evidence type="ECO:0000313" key="2">
    <source>
        <dbReference type="Proteomes" id="UP000749453"/>
    </source>
</evidence>
<organism evidence="1 2">
    <name type="scientific">Stenotrophomonas lactitubi</name>
    <dbReference type="NCBI Taxonomy" id="2045214"/>
    <lineage>
        <taxon>Bacteria</taxon>
        <taxon>Pseudomonadati</taxon>
        <taxon>Pseudomonadota</taxon>
        <taxon>Gammaproteobacteria</taxon>
        <taxon>Lysobacterales</taxon>
        <taxon>Lysobacteraceae</taxon>
        <taxon>Stenotrophomonas</taxon>
    </lineage>
</organism>
<keyword evidence="2" id="KW-1185">Reference proteome</keyword>
<name>A0ABS2V8M2_9GAMM</name>
<gene>
    <name evidence="1" type="ORF">JJW19_07265</name>
</gene>
<dbReference type="Proteomes" id="UP000749453">
    <property type="component" value="Unassembled WGS sequence"/>
</dbReference>
<proteinExistence type="predicted"/>
<reference evidence="2" key="1">
    <citation type="submission" date="2021-01" db="EMBL/GenBank/DDBJ databases">
        <title>Stenotrophomonas maltophilia.</title>
        <authorList>
            <person name="Yu Y."/>
        </authorList>
    </citation>
    <scope>NUCLEOTIDE SEQUENCE [LARGE SCALE GENOMIC DNA]</scope>
    <source>
        <strain evidence="2">As-6</strain>
    </source>
</reference>
<sequence length="57" mass="6184">MNETKRRLIFLFGCVLRRCQMNNGALSTTFSGEFRCSRISSLKAVFPGISAGPEGAG</sequence>
<dbReference type="EMBL" id="JAFFTB010000009">
    <property type="protein sequence ID" value="MBM9937938.1"/>
    <property type="molecule type" value="Genomic_DNA"/>
</dbReference>
<dbReference type="RefSeq" id="WP_180167008.1">
    <property type="nucleotide sequence ID" value="NZ_JAFFTB010000009.1"/>
</dbReference>
<accession>A0ABS2V8M2</accession>
<evidence type="ECO:0000313" key="1">
    <source>
        <dbReference type="EMBL" id="MBM9937938.1"/>
    </source>
</evidence>
<protein>
    <submittedName>
        <fullName evidence="1">Uncharacterized protein</fullName>
    </submittedName>
</protein>
<comment type="caution">
    <text evidence="1">The sequence shown here is derived from an EMBL/GenBank/DDBJ whole genome shotgun (WGS) entry which is preliminary data.</text>
</comment>